<sequence>MPKLFSYIMWALVIYFMIRIILLSQKNGKTKGLIEVIRFVDDENQFNDRIIALEDQFRDKNVEFFQKTQVLKLWGAANHGRTTSFSSVLEKLQPEKLIQHNKGTSIGENEDSFFYLYISIPNILYGQNQLELMEELFQKLSSISEQLSSEMVVQLGLQAKKYYQGQEDFGKSFYQSILEGDYETLTYSKNMISVYKSVCSSLLAKIAQEENDIEGLKAQMETVNHFNTLGVGQRFLNHLSFQMPKEEVKEESSEETMNETMVMEKLTDPQDENKK</sequence>
<dbReference type="EMBL" id="ADFR01000002">
    <property type="protein sequence ID" value="EFC06393.1"/>
    <property type="molecule type" value="Genomic_DNA"/>
</dbReference>
<keyword evidence="2" id="KW-0472">Membrane</keyword>
<keyword evidence="4" id="KW-1185">Reference proteome</keyword>
<evidence type="ECO:0000256" key="1">
    <source>
        <dbReference type="SAM" id="MobiDB-lite"/>
    </source>
</evidence>
<organism evidence="3 4">
    <name type="scientific">Bulleidia extructa W1219</name>
    <dbReference type="NCBI Taxonomy" id="679192"/>
    <lineage>
        <taxon>Bacteria</taxon>
        <taxon>Bacillati</taxon>
        <taxon>Bacillota</taxon>
        <taxon>Erysipelotrichia</taxon>
        <taxon>Erysipelotrichales</taxon>
        <taxon>Erysipelotrichaceae</taxon>
        <taxon>Bulleidia</taxon>
    </lineage>
</organism>
<dbReference type="RefSeq" id="WP_006626738.1">
    <property type="nucleotide sequence ID" value="NZ_ADFR01000002.1"/>
</dbReference>
<protein>
    <submittedName>
        <fullName evidence="3">Uncharacterized protein</fullName>
    </submittedName>
</protein>
<comment type="caution">
    <text evidence="3">The sequence shown here is derived from an EMBL/GenBank/DDBJ whole genome shotgun (WGS) entry which is preliminary data.</text>
</comment>
<proteinExistence type="predicted"/>
<keyword evidence="2" id="KW-1133">Transmembrane helix</keyword>
<keyword evidence="2" id="KW-0812">Transmembrane</keyword>
<accession>D2MMW7</accession>
<evidence type="ECO:0000256" key="2">
    <source>
        <dbReference type="SAM" id="Phobius"/>
    </source>
</evidence>
<reference evidence="4" key="1">
    <citation type="submission" date="2009-12" db="EMBL/GenBank/DDBJ databases">
        <title>Sequence of Clostridiales genomosp. BVAB3 str. UPII9-5.</title>
        <authorList>
            <person name="Madupu R."/>
            <person name="Durkin A.S."/>
            <person name="Torralba M."/>
            <person name="Methe B."/>
            <person name="Sutton G.G."/>
            <person name="Strausberg R.L."/>
            <person name="Nelson K.E."/>
        </authorList>
    </citation>
    <scope>NUCLEOTIDE SEQUENCE [LARGE SCALE GENOMIC DNA]</scope>
    <source>
        <strain evidence="4">W1219</strain>
    </source>
</reference>
<dbReference type="AlphaFoldDB" id="D2MMW7"/>
<name>D2MMW7_9FIRM</name>
<dbReference type="OrthoDB" id="1644968at2"/>
<feature type="transmembrane region" description="Helical" evidence="2">
    <location>
        <begin position="6"/>
        <end position="23"/>
    </location>
</feature>
<gene>
    <name evidence="3" type="ORF">HMPREF9013_1101</name>
</gene>
<evidence type="ECO:0000313" key="4">
    <source>
        <dbReference type="Proteomes" id="UP000005017"/>
    </source>
</evidence>
<dbReference type="Proteomes" id="UP000005017">
    <property type="component" value="Unassembled WGS sequence"/>
</dbReference>
<feature type="compositionally biased region" description="Basic and acidic residues" evidence="1">
    <location>
        <begin position="265"/>
        <end position="275"/>
    </location>
</feature>
<dbReference type="STRING" id="679192.HMPREF9013_1101"/>
<dbReference type="eggNOG" id="ENOG5032UXE">
    <property type="taxonomic scope" value="Bacteria"/>
</dbReference>
<evidence type="ECO:0000313" key="3">
    <source>
        <dbReference type="EMBL" id="EFC06393.1"/>
    </source>
</evidence>
<feature type="region of interest" description="Disordered" evidence="1">
    <location>
        <begin position="247"/>
        <end position="275"/>
    </location>
</feature>